<evidence type="ECO:0000313" key="1">
    <source>
        <dbReference type="EMBL" id="KMS98128.1"/>
    </source>
</evidence>
<organism evidence="1 2">
    <name type="scientific">Beta vulgaris subsp. vulgaris</name>
    <name type="common">Beet</name>
    <dbReference type="NCBI Taxonomy" id="3555"/>
    <lineage>
        <taxon>Eukaryota</taxon>
        <taxon>Viridiplantae</taxon>
        <taxon>Streptophyta</taxon>
        <taxon>Embryophyta</taxon>
        <taxon>Tracheophyta</taxon>
        <taxon>Spermatophyta</taxon>
        <taxon>Magnoliopsida</taxon>
        <taxon>eudicotyledons</taxon>
        <taxon>Gunneridae</taxon>
        <taxon>Pentapetalae</taxon>
        <taxon>Caryophyllales</taxon>
        <taxon>Chenopodiaceae</taxon>
        <taxon>Betoideae</taxon>
        <taxon>Beta</taxon>
    </lineage>
</organism>
<proteinExistence type="predicted"/>
<dbReference type="Proteomes" id="UP000035740">
    <property type="component" value="Unassembled WGS sequence"/>
</dbReference>
<gene>
    <name evidence="1" type="ORF">BVRB_4g095160</name>
</gene>
<dbReference type="EMBL" id="KQ090266">
    <property type="protein sequence ID" value="KMS98128.1"/>
    <property type="molecule type" value="Genomic_DNA"/>
</dbReference>
<sequence>MCGGVLAREREERKWCKRDGGGGRAVREKGRWWVLVARLGVASPSVVGKWDGGCCGGGCLVVEQKKNRGVENSVFNFF</sequence>
<protein>
    <submittedName>
        <fullName evidence="1">Uncharacterized protein</fullName>
    </submittedName>
</protein>
<evidence type="ECO:0000313" key="2">
    <source>
        <dbReference type="Proteomes" id="UP000035740"/>
    </source>
</evidence>
<accession>A0A0J8BDI8</accession>
<reference evidence="1 2" key="1">
    <citation type="journal article" date="2014" name="Nature">
        <title>The genome of the recently domesticated crop plant sugar beet (Beta vulgaris).</title>
        <authorList>
            <person name="Dohm J.C."/>
            <person name="Minoche A.E."/>
            <person name="Holtgrawe D."/>
            <person name="Capella-Gutierrez S."/>
            <person name="Zakrzewski F."/>
            <person name="Tafer H."/>
            <person name="Rupp O."/>
            <person name="Sorensen T.R."/>
            <person name="Stracke R."/>
            <person name="Reinhardt R."/>
            <person name="Goesmann A."/>
            <person name="Kraft T."/>
            <person name="Schulz B."/>
            <person name="Stadler P.F."/>
            <person name="Schmidt T."/>
            <person name="Gabaldon T."/>
            <person name="Lehrach H."/>
            <person name="Weisshaar B."/>
            <person name="Himmelbauer H."/>
        </authorList>
    </citation>
    <scope>NUCLEOTIDE SEQUENCE [LARGE SCALE GENOMIC DNA]</scope>
    <source>
        <tissue evidence="1">Taproot</tissue>
    </source>
</reference>
<keyword evidence="2" id="KW-1185">Reference proteome</keyword>
<dbReference type="AlphaFoldDB" id="A0A0J8BDI8"/>
<name>A0A0J8BDI8_BETVV</name>
<dbReference type="Gramene" id="KMS98128">
    <property type="protein sequence ID" value="KMS98128"/>
    <property type="gene ID" value="BVRB_4g095160"/>
</dbReference>